<feature type="transmembrane region" description="Helical" evidence="3">
    <location>
        <begin position="39"/>
        <end position="57"/>
    </location>
</feature>
<feature type="compositionally biased region" description="Basic and acidic residues" evidence="2">
    <location>
        <begin position="148"/>
        <end position="159"/>
    </location>
</feature>
<keyword evidence="3" id="KW-0812">Transmembrane</keyword>
<proteinExistence type="inferred from homology"/>
<keyword evidence="6" id="KW-1185">Reference proteome</keyword>
<evidence type="ECO:0000313" key="6">
    <source>
        <dbReference type="Proteomes" id="UP000076976"/>
    </source>
</evidence>
<comment type="similarity">
    <text evidence="1">Belongs to the UPF0749 family.</text>
</comment>
<accession>A0A5P8FR80</accession>
<dbReference type="Proteomes" id="UP000076976">
    <property type="component" value="Unassembled WGS sequence"/>
</dbReference>
<gene>
    <name evidence="4" type="ORF">AWH69_11645</name>
    <name evidence="5" type="ORF">EEW87_007675</name>
</gene>
<name>A0A176QC72_9MICO</name>
<evidence type="ECO:0000313" key="7">
    <source>
        <dbReference type="Proteomes" id="UP000271708"/>
    </source>
</evidence>
<reference evidence="4 6" key="1">
    <citation type="submission" date="2016-01" db="EMBL/GenBank/DDBJ databases">
        <title>Janibacter melonis strain CD11_4 genome sequencing and assembly.</title>
        <authorList>
            <person name="Nair G.R."/>
            <person name="Kaur G."/>
            <person name="Chander A.M."/>
            <person name="Mayilraj S."/>
        </authorList>
    </citation>
    <scope>NUCLEOTIDE SEQUENCE [LARGE SCALE GENOMIC DNA]</scope>
    <source>
        <strain evidence="4 6">CD11-4</strain>
    </source>
</reference>
<evidence type="ECO:0000313" key="5">
    <source>
        <dbReference type="EMBL" id="QFQ31683.2"/>
    </source>
</evidence>
<dbReference type="PANTHER" id="PTHR37313">
    <property type="entry name" value="UPF0749 PROTEIN RV1825"/>
    <property type="match status" value="1"/>
</dbReference>
<evidence type="ECO:0000256" key="2">
    <source>
        <dbReference type="SAM" id="MobiDB-lite"/>
    </source>
</evidence>
<keyword evidence="3" id="KW-0472">Membrane</keyword>
<keyword evidence="3" id="KW-1133">Transmembrane helix</keyword>
<dbReference type="RefSeq" id="WP_068276582.1">
    <property type="nucleotide sequence ID" value="NZ_BAAAKD010000003.1"/>
</dbReference>
<dbReference type="Pfam" id="PF05949">
    <property type="entry name" value="DUF881"/>
    <property type="match status" value="1"/>
</dbReference>
<protein>
    <submittedName>
        <fullName evidence="5">DUF881 domain-containing protein</fullName>
    </submittedName>
</protein>
<dbReference type="STRING" id="262209.AWH69_11645"/>
<organism evidence="4 6">
    <name type="scientific">Janibacter melonis</name>
    <dbReference type="NCBI Taxonomy" id="262209"/>
    <lineage>
        <taxon>Bacteria</taxon>
        <taxon>Bacillati</taxon>
        <taxon>Actinomycetota</taxon>
        <taxon>Actinomycetes</taxon>
        <taxon>Micrococcales</taxon>
        <taxon>Intrasporangiaceae</taxon>
        <taxon>Janibacter</taxon>
    </lineage>
</organism>
<feature type="region of interest" description="Disordered" evidence="2">
    <location>
        <begin position="137"/>
        <end position="159"/>
    </location>
</feature>
<evidence type="ECO:0000313" key="4">
    <source>
        <dbReference type="EMBL" id="OAB87332.1"/>
    </source>
</evidence>
<sequence>MTLITSMLERPLDPGYQAAADARAAEGLPPSTGWRTPVLVVYLLIIGLVVGIAAADLRSRETTRTQTRAELVERIQARQEVVDERTRTARALQAEVDAATTSVDPDLVQQRTAQVERLRVADGGVAVTGPGLRVVVDDAEGTGADGDGDARSQTSDDGRVQSRDLQVLVNALWASGAEAVAVNGQRLTSRSAIRFAGDAILVNFRPLTRPYTIEAVGDPQAMQSRFAAGPGGAYLTGLQQNFGIATSSGTVDSMTLPSVVSTTLRNARPATGGQSTKETP</sequence>
<reference evidence="5 7" key="2">
    <citation type="submission" date="2019-09" db="EMBL/GenBank/DDBJ databases">
        <title>Complete Genome Sequence of Janibacter melonis M714 with both human health impact and industrial applications.</title>
        <authorList>
            <person name="Jin M."/>
            <person name="Zhao Q.R."/>
        </authorList>
    </citation>
    <scope>NUCLEOTIDE SEQUENCE [LARGE SCALE GENOMIC DNA]</scope>
    <source>
        <strain evidence="5 7">M714</strain>
    </source>
</reference>
<dbReference type="Proteomes" id="UP000271708">
    <property type="component" value="Chromosome"/>
</dbReference>
<dbReference type="GO" id="GO:0005886">
    <property type="term" value="C:plasma membrane"/>
    <property type="evidence" value="ECO:0007669"/>
    <property type="project" value="TreeGrafter"/>
</dbReference>
<dbReference type="EMBL" id="LQZG01000003">
    <property type="protein sequence ID" value="OAB87332.1"/>
    <property type="molecule type" value="Genomic_DNA"/>
</dbReference>
<reference evidence="5" key="3">
    <citation type="submission" date="2019-11" db="EMBL/GenBank/DDBJ databases">
        <authorList>
            <person name="Zhao Q."/>
        </authorList>
    </citation>
    <scope>NUCLEOTIDE SEQUENCE</scope>
    <source>
        <strain evidence="5">M714</strain>
    </source>
</reference>
<dbReference type="EMBL" id="CP044548">
    <property type="protein sequence ID" value="QFQ31683.2"/>
    <property type="molecule type" value="Genomic_DNA"/>
</dbReference>
<dbReference type="Gene3D" id="3.30.70.1880">
    <property type="entry name" value="Protein of unknown function DUF881"/>
    <property type="match status" value="1"/>
</dbReference>
<evidence type="ECO:0000256" key="1">
    <source>
        <dbReference type="ARBA" id="ARBA00009108"/>
    </source>
</evidence>
<dbReference type="AlphaFoldDB" id="A0A176QC72"/>
<dbReference type="InterPro" id="IPR010273">
    <property type="entry name" value="DUF881"/>
</dbReference>
<dbReference type="PANTHER" id="PTHR37313:SF1">
    <property type="entry name" value="UPF0749 PROTEIN RV1823"/>
    <property type="match status" value="1"/>
</dbReference>
<evidence type="ECO:0000256" key="3">
    <source>
        <dbReference type="SAM" id="Phobius"/>
    </source>
</evidence>
<dbReference type="KEGG" id="jme:EEW87_007675"/>
<accession>A0A176QC72</accession>